<organism evidence="1 2">
    <name type="scientific">Marinomonas primoryensis</name>
    <dbReference type="NCBI Taxonomy" id="178399"/>
    <lineage>
        <taxon>Bacteria</taxon>
        <taxon>Pseudomonadati</taxon>
        <taxon>Pseudomonadota</taxon>
        <taxon>Gammaproteobacteria</taxon>
        <taxon>Oceanospirillales</taxon>
        <taxon>Oceanospirillaceae</taxon>
        <taxon>Marinomonas</taxon>
    </lineage>
</organism>
<dbReference type="EMBL" id="JBDYKN010000008">
    <property type="protein sequence ID" value="MEP7729756.1"/>
    <property type="molecule type" value="Genomic_DNA"/>
</dbReference>
<reference evidence="1 2" key="1">
    <citation type="submission" date="2024-05" db="EMBL/GenBank/DDBJ databases">
        <authorList>
            <person name="Busch G.E."/>
            <person name="Sharma I."/>
        </authorList>
    </citation>
    <scope>NUCLEOTIDE SEQUENCE [LARGE SCALE GENOMIC DNA]</scope>
    <source>
        <strain evidence="1 2">23GB23</strain>
    </source>
</reference>
<sequence length="303" mass="33977">MSKRKRVYLLSHIQTAECSHSRLLLKVLMSRELPPQQAFQTHCLAQMGVVSWLSSTDSVSGTVFMPIQPWYIETEAEATFSSTDTVVDSYSTGFKAAEPAPVPVAKLLTDTKDPLVNHLREQLNAGPEIVVEDLQPIEELAVDIVVEPDPAVTSQITRLDIRAYALSNKLLILSDVPAVFSQQEEIERLALKMGQALLKQPIDEWQGSAFSWPGALRNQHFLRRTDWLFGALESYVARLVKGFPDTPMLVLAGSQITQMVEDLPPESPLKHYPTACIVSLSELHRIPELRKDAWEVMQSCLFR</sequence>
<name>A0ABV0L0B4_9GAMM</name>
<proteinExistence type="predicted"/>
<gene>
    <name evidence="1" type="ORF">ABKW32_09895</name>
</gene>
<dbReference type="RefSeq" id="WP_348576937.1">
    <property type="nucleotide sequence ID" value="NZ_JBDYKN010000008.1"/>
</dbReference>
<evidence type="ECO:0000313" key="2">
    <source>
        <dbReference type="Proteomes" id="UP001471651"/>
    </source>
</evidence>
<protein>
    <submittedName>
        <fullName evidence="1">Uncharacterized protein</fullName>
    </submittedName>
</protein>
<evidence type="ECO:0000313" key="1">
    <source>
        <dbReference type="EMBL" id="MEP7729756.1"/>
    </source>
</evidence>
<dbReference type="Proteomes" id="UP001471651">
    <property type="component" value="Unassembled WGS sequence"/>
</dbReference>
<comment type="caution">
    <text evidence="1">The sequence shown here is derived from an EMBL/GenBank/DDBJ whole genome shotgun (WGS) entry which is preliminary data.</text>
</comment>
<accession>A0ABV0L0B4</accession>
<keyword evidence="2" id="KW-1185">Reference proteome</keyword>